<dbReference type="PANTHER" id="PTHR32099:SF42">
    <property type="entry name" value="CYSTEINE-RICH RECEPTOR-LIKE PROTEIN KINASE 9-RELATED"/>
    <property type="match status" value="1"/>
</dbReference>
<evidence type="ECO:0000313" key="6">
    <source>
        <dbReference type="Proteomes" id="UP001443914"/>
    </source>
</evidence>
<dbReference type="PROSITE" id="PS51473">
    <property type="entry name" value="GNK2"/>
    <property type="match status" value="2"/>
</dbReference>
<keyword evidence="1 3" id="KW-0732">Signal</keyword>
<dbReference type="AlphaFoldDB" id="A0AAW1HXS4"/>
<protein>
    <recommendedName>
        <fullName evidence="4">Gnk2-homologous domain-containing protein</fullName>
    </recommendedName>
</protein>
<organism evidence="5 6">
    <name type="scientific">Saponaria officinalis</name>
    <name type="common">Common soapwort</name>
    <name type="synonym">Lychnis saponaria</name>
    <dbReference type="NCBI Taxonomy" id="3572"/>
    <lineage>
        <taxon>Eukaryota</taxon>
        <taxon>Viridiplantae</taxon>
        <taxon>Streptophyta</taxon>
        <taxon>Embryophyta</taxon>
        <taxon>Tracheophyta</taxon>
        <taxon>Spermatophyta</taxon>
        <taxon>Magnoliopsida</taxon>
        <taxon>eudicotyledons</taxon>
        <taxon>Gunneridae</taxon>
        <taxon>Pentapetalae</taxon>
        <taxon>Caryophyllales</taxon>
        <taxon>Caryophyllaceae</taxon>
        <taxon>Caryophylleae</taxon>
        <taxon>Saponaria</taxon>
    </lineage>
</organism>
<dbReference type="Proteomes" id="UP001443914">
    <property type="component" value="Unassembled WGS sequence"/>
</dbReference>
<feature type="domain" description="Gnk2-homologous" evidence="4">
    <location>
        <begin position="29"/>
        <end position="132"/>
    </location>
</feature>
<keyword evidence="6" id="KW-1185">Reference proteome</keyword>
<accession>A0AAW1HXS4</accession>
<name>A0AAW1HXS4_SAPOF</name>
<comment type="caution">
    <text evidence="5">The sequence shown here is derived from an EMBL/GenBank/DDBJ whole genome shotgun (WGS) entry which is preliminary data.</text>
</comment>
<dbReference type="EMBL" id="JBDFQZ010000010">
    <property type="protein sequence ID" value="KAK9681712.1"/>
    <property type="molecule type" value="Genomic_DNA"/>
</dbReference>
<dbReference type="Pfam" id="PF01657">
    <property type="entry name" value="Stress-antifung"/>
    <property type="match status" value="2"/>
</dbReference>
<dbReference type="InterPro" id="IPR038408">
    <property type="entry name" value="GNK2_sf"/>
</dbReference>
<evidence type="ECO:0000256" key="3">
    <source>
        <dbReference type="SAM" id="SignalP"/>
    </source>
</evidence>
<feature type="domain" description="Gnk2-homologous" evidence="4">
    <location>
        <begin position="138"/>
        <end position="247"/>
    </location>
</feature>
<evidence type="ECO:0000256" key="2">
    <source>
        <dbReference type="ARBA" id="ARBA00022737"/>
    </source>
</evidence>
<evidence type="ECO:0000259" key="4">
    <source>
        <dbReference type="PROSITE" id="PS51473"/>
    </source>
</evidence>
<dbReference type="PANTHER" id="PTHR32099">
    <property type="entry name" value="CYSTEINE-RICH REPEAT SECRETORY PROTEIN"/>
    <property type="match status" value="1"/>
</dbReference>
<dbReference type="CDD" id="cd23509">
    <property type="entry name" value="Gnk2-like"/>
    <property type="match status" value="2"/>
</dbReference>
<dbReference type="Gene3D" id="3.30.430.20">
    <property type="entry name" value="Gnk2 domain, C-X8-C-X2-C motif"/>
    <property type="match status" value="2"/>
</dbReference>
<feature type="signal peptide" evidence="3">
    <location>
        <begin position="1"/>
        <end position="27"/>
    </location>
</feature>
<keyword evidence="2" id="KW-0677">Repeat</keyword>
<gene>
    <name evidence="5" type="ORF">RND81_10G022100</name>
</gene>
<evidence type="ECO:0000313" key="5">
    <source>
        <dbReference type="EMBL" id="KAK9681712.1"/>
    </source>
</evidence>
<proteinExistence type="predicted"/>
<evidence type="ECO:0000256" key="1">
    <source>
        <dbReference type="ARBA" id="ARBA00022729"/>
    </source>
</evidence>
<sequence>MKMNKKKVIIIIVLQITILSLGKIVSAQEQVEYAGYYCEKVNITTTYVDNINTLLGIFTNQSSDDSMFFNTSSGVGDDQVHGLYLCRPDISPETCDICIRRSVRVIKTYCPISLEALIWFHECMVHYSNRIVAATLQTEPRDSHYSDYSVSQPDIFPEIRNETLERIITDASMPENEDRFAYDSSEFTPFEGFYGMAWCTPDIKPSQCESCLRTAVSKIPDCCYNGLALWAYILQPSCVLRYDTAPFIFPDSSPLALAPAPL</sequence>
<dbReference type="InterPro" id="IPR002902">
    <property type="entry name" value="GNK2"/>
</dbReference>
<feature type="chain" id="PRO_5043810925" description="Gnk2-homologous domain-containing protein" evidence="3">
    <location>
        <begin position="28"/>
        <end position="262"/>
    </location>
</feature>
<reference evidence="5" key="1">
    <citation type="submission" date="2024-03" db="EMBL/GenBank/DDBJ databases">
        <title>WGS assembly of Saponaria officinalis var. Norfolk2.</title>
        <authorList>
            <person name="Jenkins J."/>
            <person name="Shu S."/>
            <person name="Grimwood J."/>
            <person name="Barry K."/>
            <person name="Goodstein D."/>
            <person name="Schmutz J."/>
            <person name="Leebens-Mack J."/>
            <person name="Osbourn A."/>
        </authorList>
    </citation>
    <scope>NUCLEOTIDE SEQUENCE [LARGE SCALE GENOMIC DNA]</scope>
    <source>
        <strain evidence="5">JIC</strain>
    </source>
</reference>